<dbReference type="Gene3D" id="3.90.1150.10">
    <property type="entry name" value="Aspartate Aminotransferase, domain 1"/>
    <property type="match status" value="1"/>
</dbReference>
<comment type="cofactor">
    <cofactor evidence="1">
        <name>pyridoxal 5'-phosphate</name>
        <dbReference type="ChEBI" id="CHEBI:597326"/>
    </cofactor>
</comment>
<evidence type="ECO:0000259" key="10">
    <source>
        <dbReference type="Pfam" id="PF00155"/>
    </source>
</evidence>
<keyword evidence="7" id="KW-0456">Lyase</keyword>
<dbReference type="Gene3D" id="3.40.640.10">
    <property type="entry name" value="Type I PLP-dependent aspartate aminotransferase-like (Major domain)"/>
    <property type="match status" value="1"/>
</dbReference>
<dbReference type="NCBIfam" id="TIGR01140">
    <property type="entry name" value="L_thr_O3P_dcar"/>
    <property type="match status" value="1"/>
</dbReference>
<dbReference type="InterPro" id="IPR004839">
    <property type="entry name" value="Aminotransferase_I/II_large"/>
</dbReference>
<dbReference type="InterPro" id="IPR015422">
    <property type="entry name" value="PyrdxlP-dep_Trfase_small"/>
</dbReference>
<evidence type="ECO:0000256" key="5">
    <source>
        <dbReference type="ARBA" id="ARBA00022573"/>
    </source>
</evidence>
<feature type="domain" description="Aminotransferase class I/classII large" evidence="10">
    <location>
        <begin position="77"/>
        <end position="327"/>
    </location>
</feature>
<evidence type="ECO:0000256" key="6">
    <source>
        <dbReference type="ARBA" id="ARBA00022898"/>
    </source>
</evidence>
<accession>A0A251ZSN2</accession>
<evidence type="ECO:0000256" key="1">
    <source>
        <dbReference type="ARBA" id="ARBA00001933"/>
    </source>
</evidence>
<dbReference type="GO" id="GO:0048472">
    <property type="term" value="F:threonine-phosphate decarboxylase activity"/>
    <property type="evidence" value="ECO:0007669"/>
    <property type="project" value="UniProtKB-EC"/>
</dbReference>
<evidence type="ECO:0000256" key="4">
    <source>
        <dbReference type="ARBA" id="ARBA00012285"/>
    </source>
</evidence>
<reference evidence="12" key="1">
    <citation type="submission" date="2014-06" db="EMBL/GenBank/DDBJ databases">
        <authorList>
            <person name="Winans N.J."/>
            <person name="Newell P.D."/>
            <person name="Douglas A.E."/>
        </authorList>
    </citation>
    <scope>NUCLEOTIDE SEQUENCE [LARGE SCALE GENOMIC DNA]</scope>
    <source>
        <strain evidence="12">DmL_052</strain>
    </source>
</reference>
<dbReference type="GO" id="GO:0009236">
    <property type="term" value="P:cobalamin biosynthetic process"/>
    <property type="evidence" value="ECO:0007669"/>
    <property type="project" value="UniProtKB-UniPathway"/>
</dbReference>
<evidence type="ECO:0000256" key="7">
    <source>
        <dbReference type="ARBA" id="ARBA00023239"/>
    </source>
</evidence>
<organism evidence="11 12">
    <name type="scientific">Commensalibacter intestini</name>
    <dbReference type="NCBI Taxonomy" id="479936"/>
    <lineage>
        <taxon>Bacteria</taxon>
        <taxon>Pseudomonadati</taxon>
        <taxon>Pseudomonadota</taxon>
        <taxon>Alphaproteobacteria</taxon>
        <taxon>Acetobacterales</taxon>
        <taxon>Acetobacteraceae</taxon>
    </lineage>
</organism>
<dbReference type="EC" id="4.1.1.81" evidence="4"/>
<evidence type="ECO:0000256" key="8">
    <source>
        <dbReference type="ARBA" id="ARBA00029996"/>
    </source>
</evidence>
<dbReference type="AlphaFoldDB" id="A0A251ZSN2"/>
<keyword evidence="12" id="KW-1185">Reference proteome</keyword>
<name>A0A251ZSN2_9PROT</name>
<evidence type="ECO:0000256" key="9">
    <source>
        <dbReference type="ARBA" id="ARBA00048531"/>
    </source>
</evidence>
<dbReference type="GO" id="GO:0030170">
    <property type="term" value="F:pyridoxal phosphate binding"/>
    <property type="evidence" value="ECO:0007669"/>
    <property type="project" value="InterPro"/>
</dbReference>
<dbReference type="UniPathway" id="UPA00148"/>
<dbReference type="CDD" id="cd00609">
    <property type="entry name" value="AAT_like"/>
    <property type="match status" value="1"/>
</dbReference>
<dbReference type="PANTHER" id="PTHR42885">
    <property type="entry name" value="HISTIDINOL-PHOSPHATE AMINOTRANSFERASE-RELATED"/>
    <property type="match status" value="1"/>
</dbReference>
<protein>
    <recommendedName>
        <fullName evidence="4">threonine-phosphate decarboxylase</fullName>
        <ecNumber evidence="4">4.1.1.81</ecNumber>
    </recommendedName>
    <alternativeName>
        <fullName evidence="8">L-threonine-O-3-phosphate decarboxylase</fullName>
    </alternativeName>
</protein>
<dbReference type="EMBL" id="JOPB01000023">
    <property type="protein sequence ID" value="OUI77677.1"/>
    <property type="molecule type" value="Genomic_DNA"/>
</dbReference>
<dbReference type="SUPFAM" id="SSF53383">
    <property type="entry name" value="PLP-dependent transferases"/>
    <property type="match status" value="1"/>
</dbReference>
<proteinExistence type="predicted"/>
<comment type="pathway">
    <text evidence="3">Cofactor biosynthesis; adenosylcobalamin biosynthesis.</text>
</comment>
<dbReference type="InterPro" id="IPR015424">
    <property type="entry name" value="PyrdxlP-dep_Trfase"/>
</dbReference>
<keyword evidence="5" id="KW-0169">Cobalamin biosynthesis</keyword>
<dbReference type="PANTHER" id="PTHR42885:SF1">
    <property type="entry name" value="THREONINE-PHOSPHATE DECARBOXYLASE"/>
    <property type="match status" value="1"/>
</dbReference>
<evidence type="ECO:0000256" key="2">
    <source>
        <dbReference type="ARBA" id="ARBA00003444"/>
    </source>
</evidence>
<sequence length="345" mass="39611">MVYNKVEQITMIHGGQLQEAKRQFPHAVMPWIDLSTGINPYAYPFVPISSERWAELPNMQDEENLRKIAAIAYGVRDENYAAAAPGTQILISLLPYIFQAKQVCILCPTYMEHIKTWQQAGVKVYQVKSLEALMRFGSQEQTIGVVCNPNNPDGRLFSIEQIKEALVHFGQFNNHFVVDEAFMDFEGQGVGKLLPHPFLTILRSFGKTYGLAGVRLGFVLSNSDHIQKIRQMLGPWAVSGAALQISQQALQDDAWFLQSQQQLARQVKQLDQLFLRYGCKVIGGTHLFRLIEYIKAQELWSYLANHGIWVRKFDYNNQWLRFGLSHHQEWDRVQKVIQGYFELSC</sequence>
<evidence type="ECO:0000256" key="3">
    <source>
        <dbReference type="ARBA" id="ARBA00004953"/>
    </source>
</evidence>
<evidence type="ECO:0000313" key="12">
    <source>
        <dbReference type="Proteomes" id="UP000194946"/>
    </source>
</evidence>
<comment type="caution">
    <text evidence="11">The sequence shown here is derived from an EMBL/GenBank/DDBJ whole genome shotgun (WGS) entry which is preliminary data.</text>
</comment>
<comment type="catalytic activity">
    <reaction evidence="9">
        <text>O-phospho-L-threonine + H(+) = (R)-1-aminopropan-2-yl phosphate + CO2</text>
        <dbReference type="Rhea" id="RHEA:11492"/>
        <dbReference type="ChEBI" id="CHEBI:15378"/>
        <dbReference type="ChEBI" id="CHEBI:16526"/>
        <dbReference type="ChEBI" id="CHEBI:58563"/>
        <dbReference type="ChEBI" id="CHEBI:58675"/>
        <dbReference type="EC" id="4.1.1.81"/>
    </reaction>
</comment>
<keyword evidence="6" id="KW-0663">Pyridoxal phosphate</keyword>
<gene>
    <name evidence="11" type="ORF">HK18_03210</name>
</gene>
<dbReference type="Proteomes" id="UP000194946">
    <property type="component" value="Unassembled WGS sequence"/>
</dbReference>
<dbReference type="InterPro" id="IPR005860">
    <property type="entry name" value="CobD"/>
</dbReference>
<evidence type="ECO:0000313" key="11">
    <source>
        <dbReference type="EMBL" id="OUI77677.1"/>
    </source>
</evidence>
<comment type="function">
    <text evidence="2">Decarboxylates L-threonine-O-3-phosphate to yield (R)-1-amino-2-propanol O-2-phosphate, the precursor for the linkage between the nucleotide loop and the corrin ring in cobalamin.</text>
</comment>
<dbReference type="Pfam" id="PF00155">
    <property type="entry name" value="Aminotran_1_2"/>
    <property type="match status" value="1"/>
</dbReference>
<dbReference type="InterPro" id="IPR015421">
    <property type="entry name" value="PyrdxlP-dep_Trfase_major"/>
</dbReference>